<organism evidence="1 2">
    <name type="scientific">Catenulispora yoronensis</name>
    <dbReference type="NCBI Taxonomy" id="450799"/>
    <lineage>
        <taxon>Bacteria</taxon>
        <taxon>Bacillati</taxon>
        <taxon>Actinomycetota</taxon>
        <taxon>Actinomycetes</taxon>
        <taxon>Catenulisporales</taxon>
        <taxon>Catenulisporaceae</taxon>
        <taxon>Catenulispora</taxon>
    </lineage>
</organism>
<comment type="caution">
    <text evidence="1">The sequence shown here is derived from an EMBL/GenBank/DDBJ whole genome shotgun (WGS) entry which is preliminary data.</text>
</comment>
<name>A0ABP5FNN2_9ACTN</name>
<sequence length="96" mass="10341">MLFGDDAEAVVEAIGRCGPKVHIAARRTADAAACPAYGAMSSRVHDVYLRHPADMALAGLPVQLVLRVRRFVGSPARVAACSCRTFAEQIRGLTFW</sequence>
<gene>
    <name evidence="1" type="ORF">GCM10009839_33340</name>
</gene>
<proteinExistence type="predicted"/>
<protein>
    <submittedName>
        <fullName evidence="1">Uncharacterized protein</fullName>
    </submittedName>
</protein>
<evidence type="ECO:0000313" key="2">
    <source>
        <dbReference type="Proteomes" id="UP001500751"/>
    </source>
</evidence>
<dbReference type="EMBL" id="BAAAQN010000017">
    <property type="protein sequence ID" value="GAA2030845.1"/>
    <property type="molecule type" value="Genomic_DNA"/>
</dbReference>
<dbReference type="Proteomes" id="UP001500751">
    <property type="component" value="Unassembled WGS sequence"/>
</dbReference>
<evidence type="ECO:0000313" key="1">
    <source>
        <dbReference type="EMBL" id="GAA2030845.1"/>
    </source>
</evidence>
<accession>A0ABP5FNN2</accession>
<keyword evidence="2" id="KW-1185">Reference proteome</keyword>
<reference evidence="2" key="1">
    <citation type="journal article" date="2019" name="Int. J. Syst. Evol. Microbiol.">
        <title>The Global Catalogue of Microorganisms (GCM) 10K type strain sequencing project: providing services to taxonomists for standard genome sequencing and annotation.</title>
        <authorList>
            <consortium name="The Broad Institute Genomics Platform"/>
            <consortium name="The Broad Institute Genome Sequencing Center for Infectious Disease"/>
            <person name="Wu L."/>
            <person name="Ma J."/>
        </authorList>
    </citation>
    <scope>NUCLEOTIDE SEQUENCE [LARGE SCALE GENOMIC DNA]</scope>
    <source>
        <strain evidence="2">JCM 16014</strain>
    </source>
</reference>